<comment type="similarity">
    <text evidence="7">Belongs to the AcnX type II small subunit family.</text>
</comment>
<dbReference type="EMBL" id="RXIL01000074">
    <property type="protein sequence ID" value="RZN69566.1"/>
    <property type="molecule type" value="Genomic_DNA"/>
</dbReference>
<dbReference type="HAMAP" id="MF_00078">
    <property type="entry name" value="PMDh_S"/>
    <property type="match status" value="1"/>
</dbReference>
<dbReference type="EC" id="4.2.1.182" evidence="7"/>
<dbReference type="Proteomes" id="UP000320766">
    <property type="component" value="Unassembled WGS sequence"/>
</dbReference>
<dbReference type="GO" id="GO:0016836">
    <property type="term" value="F:hydro-lyase activity"/>
    <property type="evidence" value="ECO:0007669"/>
    <property type="project" value="UniProtKB-UniRule"/>
</dbReference>
<dbReference type="SUPFAM" id="SSF52016">
    <property type="entry name" value="LeuD/IlvD-like"/>
    <property type="match status" value="1"/>
</dbReference>
<feature type="domain" description="Phosphomevalonate dehydratase small subunit-like" evidence="8">
    <location>
        <begin position="22"/>
        <end position="101"/>
    </location>
</feature>
<gene>
    <name evidence="9" type="ORF">EF807_04390</name>
</gene>
<dbReference type="Gene3D" id="3.50.30.10">
    <property type="entry name" value="Phosphohistidine domain"/>
    <property type="match status" value="1"/>
</dbReference>
<comment type="function">
    <text evidence="5 7">Component of a hydro-lyase that catalyzes the dehydration of mevalonate 5-phosphate (MVA5P) to form trans-anhydromevalonate 5-phosphate (tAHMP). Involved in the archaeal mevalonate (MVA) pathway, which provides fundamental precursors for isoprenoid biosynthesis, such as isopentenyl diphosphate (IPP) and dimethylallyl diphosphate (DMAPP).</text>
</comment>
<dbReference type="InterPro" id="IPR020794">
    <property type="entry name" value="PMDh_S"/>
</dbReference>
<sequence length="158" mass="16902">MGGKIISRGSCVGKALLSKKPISFLGGVDPDTGTIIDEHSDIRGESIKDKILIFPRGKGSSVGSYVILQIKKNGVAPKGIINEKAEVIVAIGAVIAEIPMLEMRSLEIFDFDGHTNLRFAEEEIKLIKDGEMIKLNATGHQRLSGYIEVLNGNGNGNG</sequence>
<dbReference type="Pfam" id="PF01989">
    <property type="entry name" value="AcnX_swivel_put"/>
    <property type="match status" value="1"/>
</dbReference>
<feature type="active site" description="Proton acceptor" evidence="7">
    <location>
        <position position="60"/>
    </location>
</feature>
<accession>A0A520KWS4</accession>
<keyword evidence="3 7" id="KW-0456">Lyase</keyword>
<proteinExistence type="inferred from homology"/>
<evidence type="ECO:0000259" key="8">
    <source>
        <dbReference type="Pfam" id="PF01989"/>
    </source>
</evidence>
<comment type="subunit">
    <text evidence="6 7">Heterodimer composed of a large subunit (PMDh-L) and a small subunit (PMDh-S).</text>
</comment>
<evidence type="ECO:0000256" key="5">
    <source>
        <dbReference type="ARBA" id="ARBA00045299"/>
    </source>
</evidence>
<dbReference type="PANTHER" id="PTHR36577:SF3">
    <property type="entry name" value="DUF521 DOMAIN PROTEIN (AFU_ORTHOLOGUE AFUA_6G00490)"/>
    <property type="match status" value="1"/>
</dbReference>
<dbReference type="InterPro" id="IPR002840">
    <property type="entry name" value="PMDh-S-like_dom"/>
</dbReference>
<comment type="caution">
    <text evidence="9">The sequence shown here is derived from an EMBL/GenBank/DDBJ whole genome shotgun (WGS) entry which is preliminary data.</text>
</comment>
<evidence type="ECO:0000313" key="9">
    <source>
        <dbReference type="EMBL" id="RZN69566.1"/>
    </source>
</evidence>
<comment type="catalytic activity">
    <reaction evidence="4">
        <text>(R)-5-phosphomevalonate = (2E)-3-methyl-5-phosphooxypent-2-enoate + H2O</text>
        <dbReference type="Rhea" id="RHEA:78975"/>
        <dbReference type="ChEBI" id="CHEBI:15377"/>
        <dbReference type="ChEBI" id="CHEBI:58146"/>
        <dbReference type="ChEBI" id="CHEBI:229665"/>
        <dbReference type="EC" id="4.2.1.182"/>
    </reaction>
    <physiologicalReaction direction="left-to-right" evidence="4">
        <dbReference type="Rhea" id="RHEA:78976"/>
    </physiologicalReaction>
</comment>
<dbReference type="CDD" id="cd01356">
    <property type="entry name" value="AcnX_swivel"/>
    <property type="match status" value="1"/>
</dbReference>
<evidence type="ECO:0000256" key="2">
    <source>
        <dbReference type="ARBA" id="ARBA00023229"/>
    </source>
</evidence>
<comment type="pathway">
    <text evidence="1 7">Isoprenoid biosynthesis; isopentenyl diphosphate biosynthesis via mevalonate pathway.</text>
</comment>
<evidence type="ECO:0000256" key="7">
    <source>
        <dbReference type="HAMAP-Rule" id="MF_00078"/>
    </source>
</evidence>
<dbReference type="PANTHER" id="PTHR36577">
    <property type="entry name" value="DUF521 DOMAIN PROTEIN (AFU_ORTHOLOGUE AFUA_6G00490)"/>
    <property type="match status" value="1"/>
</dbReference>
<reference evidence="9 10" key="1">
    <citation type="journal article" date="2019" name="Nat. Microbiol.">
        <title>Wide diversity of methane and short-chain alkane metabolisms in uncultured archaea.</title>
        <authorList>
            <person name="Borrel G."/>
            <person name="Adam P.S."/>
            <person name="McKay L.J."/>
            <person name="Chen L.X."/>
            <person name="Sierra-Garcia I.N."/>
            <person name="Sieber C.M."/>
            <person name="Letourneur Q."/>
            <person name="Ghozlane A."/>
            <person name="Andersen G.L."/>
            <person name="Li W.J."/>
            <person name="Hallam S.J."/>
            <person name="Muyzer G."/>
            <person name="de Oliveira V.M."/>
            <person name="Inskeep W.P."/>
            <person name="Banfield J.F."/>
            <person name="Gribaldo S."/>
        </authorList>
    </citation>
    <scope>NUCLEOTIDE SEQUENCE [LARGE SCALE GENOMIC DNA]</scope>
    <source>
        <strain evidence="9">NM1b</strain>
    </source>
</reference>
<dbReference type="GO" id="GO:0019287">
    <property type="term" value="P:isopentenyl diphosphate biosynthetic process, mevalonate pathway"/>
    <property type="evidence" value="ECO:0007669"/>
    <property type="project" value="UniProtKB-UniRule"/>
</dbReference>
<evidence type="ECO:0000256" key="4">
    <source>
        <dbReference type="ARBA" id="ARBA00045120"/>
    </source>
</evidence>
<evidence type="ECO:0000313" key="10">
    <source>
        <dbReference type="Proteomes" id="UP000320766"/>
    </source>
</evidence>
<evidence type="ECO:0000256" key="6">
    <source>
        <dbReference type="ARBA" id="ARBA00046520"/>
    </source>
</evidence>
<name>A0A520KWS4_9EURY</name>
<protein>
    <recommendedName>
        <fullName evidence="7">Phosphomevalonate dehydratase small subunit</fullName>
        <shortName evidence="7">PMDh small subunit</shortName>
        <shortName evidence="7">PMDh-S</shortName>
        <ecNumber evidence="7">4.2.1.182</ecNumber>
    </recommendedName>
</protein>
<organism evidence="9 10">
    <name type="scientific">Candidatus Methanolliviera hydrocarbonicum</name>
    <dbReference type="NCBI Taxonomy" id="2491085"/>
    <lineage>
        <taxon>Archaea</taxon>
        <taxon>Methanobacteriati</taxon>
        <taxon>Methanobacteriota</taxon>
        <taxon>Candidatus Methanoliparia</taxon>
        <taxon>Candidatus Methanoliparales</taxon>
        <taxon>Candidatus Methanollivieraceae</taxon>
        <taxon>Candidatus Methanolliviera</taxon>
    </lineage>
</organism>
<evidence type="ECO:0000256" key="1">
    <source>
        <dbReference type="ARBA" id="ARBA00005092"/>
    </source>
</evidence>
<dbReference type="AlphaFoldDB" id="A0A520KWS4"/>
<evidence type="ECO:0000256" key="3">
    <source>
        <dbReference type="ARBA" id="ARBA00023239"/>
    </source>
</evidence>
<keyword evidence="2 7" id="KW-0414">Isoprene biosynthesis</keyword>